<sequence>MSVESQAPEAAAPEAAVERSGVRVWFAALFRALFVIVLTLAVLAALGYAGDIALHRLTHTSRSNATYAHIYEVDIVVDGDASVSVTGTQSSARQVTLDETDKSTVFDSPQRAVSVIAGTLFVSVRCPDSRCTTDLALTTSPDTRVTINAGNAFHLDLARVDVKNLAGPVDLSAWPAKVTVQDSSSLVTGMVAGSLVCNAPAVCIVQVPR</sequence>
<keyword evidence="1" id="KW-1133">Transmembrane helix</keyword>
<proteinExistence type="predicted"/>
<keyword evidence="1" id="KW-0812">Transmembrane</keyword>
<evidence type="ECO:0000313" key="2">
    <source>
        <dbReference type="EMBL" id="MBS2965112.1"/>
    </source>
</evidence>
<gene>
    <name evidence="2" type="ORF">KGA66_18790</name>
</gene>
<reference evidence="2" key="1">
    <citation type="submission" date="2021-04" db="EMBL/GenBank/DDBJ databases">
        <title>Genome based classification of Actinospica acidithermotolerans sp. nov., an actinobacterium isolated from an Indonesian hot spring.</title>
        <authorList>
            <person name="Kusuma A.B."/>
            <person name="Putra K.E."/>
            <person name="Nafisah S."/>
            <person name="Loh J."/>
            <person name="Nouioui I."/>
            <person name="Goodfellow M."/>
        </authorList>
    </citation>
    <scope>NUCLEOTIDE SEQUENCE</scope>
    <source>
        <strain evidence="2">DSM 45618</strain>
    </source>
</reference>
<accession>A0A8J7WRH5</accession>
<name>A0A8J7WRH5_9ACTN</name>
<dbReference type="EMBL" id="JAGSXH010000071">
    <property type="protein sequence ID" value="MBS2965112.1"/>
    <property type="molecule type" value="Genomic_DNA"/>
</dbReference>
<comment type="caution">
    <text evidence="2">The sequence shown here is derived from an EMBL/GenBank/DDBJ whole genome shotgun (WGS) entry which is preliminary data.</text>
</comment>
<evidence type="ECO:0000256" key="1">
    <source>
        <dbReference type="SAM" id="Phobius"/>
    </source>
</evidence>
<keyword evidence="3" id="KW-1185">Reference proteome</keyword>
<protein>
    <submittedName>
        <fullName evidence="2">Uncharacterized protein</fullName>
    </submittedName>
</protein>
<dbReference type="AlphaFoldDB" id="A0A8J7WRH5"/>
<keyword evidence="1" id="KW-0472">Membrane</keyword>
<evidence type="ECO:0000313" key="3">
    <source>
        <dbReference type="Proteomes" id="UP000677913"/>
    </source>
</evidence>
<dbReference type="RefSeq" id="WP_211469471.1">
    <property type="nucleotide sequence ID" value="NZ_JAGSXH010000071.1"/>
</dbReference>
<organism evidence="2 3">
    <name type="scientific">Actinocrinis puniceicyclus</name>
    <dbReference type="NCBI Taxonomy" id="977794"/>
    <lineage>
        <taxon>Bacteria</taxon>
        <taxon>Bacillati</taxon>
        <taxon>Actinomycetota</taxon>
        <taxon>Actinomycetes</taxon>
        <taxon>Catenulisporales</taxon>
        <taxon>Actinospicaceae</taxon>
        <taxon>Actinocrinis</taxon>
    </lineage>
</organism>
<dbReference type="Proteomes" id="UP000677913">
    <property type="component" value="Unassembled WGS sequence"/>
</dbReference>
<feature type="transmembrane region" description="Helical" evidence="1">
    <location>
        <begin position="24"/>
        <end position="49"/>
    </location>
</feature>